<dbReference type="PANTHER" id="PTHR12083">
    <property type="entry name" value="BIFUNCTIONAL POLYNUCLEOTIDE PHOSPHATASE/KINASE"/>
    <property type="match status" value="1"/>
</dbReference>
<dbReference type="GO" id="GO:0006281">
    <property type="term" value="P:DNA repair"/>
    <property type="evidence" value="ECO:0007669"/>
    <property type="project" value="TreeGrafter"/>
</dbReference>
<dbReference type="Gene3D" id="3.40.50.300">
    <property type="entry name" value="P-loop containing nucleotide triphosphate hydrolases"/>
    <property type="match status" value="1"/>
</dbReference>
<feature type="compositionally biased region" description="Basic residues" evidence="1">
    <location>
        <begin position="438"/>
        <end position="447"/>
    </location>
</feature>
<dbReference type="Pfam" id="PF13671">
    <property type="entry name" value="AAA_33"/>
    <property type="match status" value="1"/>
</dbReference>
<accession>A0A8S1J4M1</accession>
<dbReference type="SUPFAM" id="SSF52540">
    <property type="entry name" value="P-loop containing nucleoside triphosphate hydrolases"/>
    <property type="match status" value="1"/>
</dbReference>
<dbReference type="OrthoDB" id="3512845at2759"/>
<dbReference type="EMBL" id="CAJHUC010001444">
    <property type="protein sequence ID" value="CAD7701142.1"/>
    <property type="molecule type" value="Genomic_DNA"/>
</dbReference>
<feature type="compositionally biased region" description="Basic and acidic residues" evidence="1">
    <location>
        <begin position="519"/>
        <end position="529"/>
    </location>
</feature>
<gene>
    <name evidence="2" type="ORF">OSTQU699_LOCUS6501</name>
</gene>
<evidence type="ECO:0000256" key="1">
    <source>
        <dbReference type="SAM" id="MobiDB-lite"/>
    </source>
</evidence>
<sequence length="856" mass="94503">MLKGLPPRRELGQWLGADLSEASLLFGTFKLQGWIMRLHTVLVFHAAENSLVHTARPGAFVPSSACLTHATEAASLKPSVMRSPVVWRKLHLCGDGSIWSGCTVPVPLRCPGDDRSRLGYASLKSSGQLQGQWCQSDGGVSCRAYSTSRPVAAKRDNGDDSKPGPSKEHQKFTGLEEMLRRPTKSKGFYLDEVKPGSAEQHSLKTKRKRASRDPVVDRRGSEGGIGWEQDRTVDNGIGNGSSNQQPLPGYTSAPLRKSPSDESAAESVRATTVLTEKECERGSGFGAMSQFQTEQGTMTGKGIGLPIDEGDDFAGEATKAPASCEPQLKEEQHGVPDDNCIGHAGSTNRPHDEQQVNAGVSDTEDPHAPFPGVWMGSGSATESARWAASAHLPTAAMSSRNDDLDDDGLHIPMERGLPLKIIRDTNREGHIRLLQTASKKRRRRGWSHAKAVDVPKRANRPAAGRRTRENEQQPSEGNGDGKERARVIGCLPLECLSVSSQTHLPPLVLVPSDDDEKVADEVRTEGKEEEKEDSVDAGSGKCNGKELMLEPSGGSTQEHWTDRQLNGERRLKITATKEGIKPTILLMIGAQGAGKSTFANGLVEKGFLPWVRINQDTIRNGTRGRRPECVMLVKHYLSLGYCCVVDRMNYTVEQRRDFIELAKDLDVPIHAVILKEQFQTLVYRVGEREEHEGNFLGYSRNNKNIIFSTSCHLRGEGWPHLDEGLDSMRICKTNEEIAFQMMRWINWGRIRRSPMMGRATMASRERSEPPDDILPSAIPLDLVRRDVSEANTIGYIPAYARTYMGQEPNNSETEQPDELEDDSTKDELLKEVQDLSADTSFSPWDRQDGQRGPEDH</sequence>
<feature type="compositionally biased region" description="Acidic residues" evidence="1">
    <location>
        <begin position="814"/>
        <end position="824"/>
    </location>
</feature>
<feature type="compositionally biased region" description="Basic and acidic residues" evidence="1">
    <location>
        <begin position="153"/>
        <end position="171"/>
    </location>
</feature>
<feature type="compositionally biased region" description="Basic and acidic residues" evidence="1">
    <location>
        <begin position="845"/>
        <end position="856"/>
    </location>
</feature>
<dbReference type="Proteomes" id="UP000708148">
    <property type="component" value="Unassembled WGS sequence"/>
</dbReference>
<dbReference type="GO" id="GO:0046404">
    <property type="term" value="F:ATP-dependent polydeoxyribonucleotide 5'-hydroxyl-kinase activity"/>
    <property type="evidence" value="ECO:0007669"/>
    <property type="project" value="TreeGrafter"/>
</dbReference>
<feature type="region of interest" description="Disordered" evidence="1">
    <location>
        <begin position="506"/>
        <end position="561"/>
    </location>
</feature>
<proteinExistence type="predicted"/>
<name>A0A8S1J4M1_9CHLO</name>
<feature type="region of interest" description="Disordered" evidence="1">
    <location>
        <begin position="147"/>
        <end position="271"/>
    </location>
</feature>
<dbReference type="InterPro" id="IPR027417">
    <property type="entry name" value="P-loop_NTPase"/>
</dbReference>
<feature type="region of interest" description="Disordered" evidence="1">
    <location>
        <begin position="804"/>
        <end position="856"/>
    </location>
</feature>
<dbReference type="GO" id="GO:0003690">
    <property type="term" value="F:double-stranded DNA binding"/>
    <property type="evidence" value="ECO:0007669"/>
    <property type="project" value="TreeGrafter"/>
</dbReference>
<evidence type="ECO:0000313" key="2">
    <source>
        <dbReference type="EMBL" id="CAD7701142.1"/>
    </source>
</evidence>
<keyword evidence="3" id="KW-1185">Reference proteome</keyword>
<dbReference type="GO" id="GO:0046403">
    <property type="term" value="F:polynucleotide 3'-phosphatase activity"/>
    <property type="evidence" value="ECO:0007669"/>
    <property type="project" value="TreeGrafter"/>
</dbReference>
<feature type="compositionally biased region" description="Basic and acidic residues" evidence="1">
    <location>
        <begin position="211"/>
        <end position="221"/>
    </location>
</feature>
<feature type="region of interest" description="Disordered" evidence="1">
    <location>
        <begin position="436"/>
        <end position="484"/>
    </location>
</feature>
<dbReference type="AlphaFoldDB" id="A0A8S1J4M1"/>
<protein>
    <submittedName>
        <fullName evidence="2">Uncharacterized protein</fullName>
    </submittedName>
</protein>
<dbReference type="PANTHER" id="PTHR12083:SF9">
    <property type="entry name" value="BIFUNCTIONAL POLYNUCLEOTIDE PHOSPHATASE_KINASE"/>
    <property type="match status" value="1"/>
</dbReference>
<organism evidence="2 3">
    <name type="scientific">Ostreobium quekettii</name>
    <dbReference type="NCBI Taxonomy" id="121088"/>
    <lineage>
        <taxon>Eukaryota</taxon>
        <taxon>Viridiplantae</taxon>
        <taxon>Chlorophyta</taxon>
        <taxon>core chlorophytes</taxon>
        <taxon>Ulvophyceae</taxon>
        <taxon>TCBD clade</taxon>
        <taxon>Bryopsidales</taxon>
        <taxon>Ostreobineae</taxon>
        <taxon>Ostreobiaceae</taxon>
        <taxon>Ostreobium</taxon>
    </lineage>
</organism>
<comment type="caution">
    <text evidence="2">The sequence shown here is derived from an EMBL/GenBank/DDBJ whole genome shotgun (WGS) entry which is preliminary data.</text>
</comment>
<evidence type="ECO:0000313" key="3">
    <source>
        <dbReference type="Proteomes" id="UP000708148"/>
    </source>
</evidence>
<reference evidence="2" key="1">
    <citation type="submission" date="2020-12" db="EMBL/GenBank/DDBJ databases">
        <authorList>
            <person name="Iha C."/>
        </authorList>
    </citation>
    <scope>NUCLEOTIDE SEQUENCE</scope>
</reference>